<reference evidence="1 2" key="1">
    <citation type="journal article" date="2019" name="Int. J. Syst. Evol. Microbiol.">
        <title>Photorhabdus khanii subsp. guanajuatensis subsp. nov., isolated from Heterorhabditis atacamensis, and Photorhabdus luminescens subsp. mexicana subsp. nov., isolated from Heterorhabditis mexicana entomopathogenic nematodes.</title>
        <authorList>
            <person name="Machado R.A.R."/>
            <person name="Bruno P."/>
            <person name="Arce C.C.M."/>
            <person name="Liechti N."/>
            <person name="Kohler A."/>
            <person name="Bernal J."/>
            <person name="Bruggmann R."/>
            <person name="Turlings T.C.J."/>
        </authorList>
    </citation>
    <scope>NUCLEOTIDE SEQUENCE [LARGE SCALE GENOMIC DNA]</scope>
    <source>
        <strain evidence="1 2">MEX20-17</strain>
    </source>
</reference>
<dbReference type="InterPro" id="IPR011067">
    <property type="entry name" value="Plasmid_toxin/cell-grow_inhib"/>
</dbReference>
<evidence type="ECO:0000313" key="2">
    <source>
        <dbReference type="Proteomes" id="UP000295598"/>
    </source>
</evidence>
<protein>
    <recommendedName>
        <fullName evidence="3">Type II toxin-antitoxin system PemK/MazF family toxin</fullName>
    </recommendedName>
</protein>
<dbReference type="AlphaFoldDB" id="A0A4R4JMP7"/>
<dbReference type="Gene3D" id="2.30.30.110">
    <property type="match status" value="1"/>
</dbReference>
<dbReference type="EMBL" id="PUJY01000020">
    <property type="protein sequence ID" value="TDB55810.1"/>
    <property type="molecule type" value="Genomic_DNA"/>
</dbReference>
<sequence length="151" mass="16888">MPISFSPKVGEILECNYGNYPIGNDGAVVANFYDGHMPPEMVKNRLVVVLNGKINGNACIVVPLSTTCDVDKLRRGMHVEIAEGIIEGVRYFDQQTRWAKTDLVQQVSRTRLSRPRTVRGYLNQCLPRELVAEIQRAVIKSINASWVLSDS</sequence>
<evidence type="ECO:0008006" key="3">
    <source>
        <dbReference type="Google" id="ProtNLM"/>
    </source>
</evidence>
<dbReference type="RefSeq" id="WP_132354762.1">
    <property type="nucleotide sequence ID" value="NZ_CAWOJO010000020.1"/>
</dbReference>
<evidence type="ECO:0000313" key="1">
    <source>
        <dbReference type="EMBL" id="TDB55810.1"/>
    </source>
</evidence>
<dbReference type="InterPro" id="IPR003477">
    <property type="entry name" value="PemK-like"/>
</dbReference>
<dbReference type="Pfam" id="PF02452">
    <property type="entry name" value="PemK_toxin"/>
    <property type="match status" value="1"/>
</dbReference>
<gene>
    <name evidence="1" type="ORF">C5467_12880</name>
</gene>
<dbReference type="GO" id="GO:0003677">
    <property type="term" value="F:DNA binding"/>
    <property type="evidence" value="ECO:0007669"/>
    <property type="project" value="InterPro"/>
</dbReference>
<proteinExistence type="predicted"/>
<comment type="caution">
    <text evidence="1">The sequence shown here is derived from an EMBL/GenBank/DDBJ whole genome shotgun (WGS) entry which is preliminary data.</text>
</comment>
<accession>A0A4R4JMP7</accession>
<dbReference type="Proteomes" id="UP000295598">
    <property type="component" value="Unassembled WGS sequence"/>
</dbReference>
<name>A0A4R4JMP7_9GAMM</name>
<organism evidence="1 2">
    <name type="scientific">Photorhabdus khanii subsp. guanajuatensis</name>
    <dbReference type="NCBI Taxonomy" id="2100166"/>
    <lineage>
        <taxon>Bacteria</taxon>
        <taxon>Pseudomonadati</taxon>
        <taxon>Pseudomonadota</taxon>
        <taxon>Gammaproteobacteria</taxon>
        <taxon>Enterobacterales</taxon>
        <taxon>Morganellaceae</taxon>
        <taxon>Photorhabdus</taxon>
    </lineage>
</organism>